<gene>
    <name evidence="1" type="ORF">J2125_003928</name>
</gene>
<keyword evidence="2" id="KW-1185">Reference proteome</keyword>
<dbReference type="EMBL" id="JAGGMQ010000001">
    <property type="protein sequence ID" value="MBP2170736.1"/>
    <property type="molecule type" value="Genomic_DNA"/>
</dbReference>
<evidence type="ECO:0000313" key="1">
    <source>
        <dbReference type="EMBL" id="MBP2170736.1"/>
    </source>
</evidence>
<comment type="caution">
    <text evidence="1">The sequence shown here is derived from an EMBL/GenBank/DDBJ whole genome shotgun (WGS) entry which is preliminary data.</text>
</comment>
<reference evidence="2" key="1">
    <citation type="submission" date="2023-07" db="EMBL/GenBank/DDBJ databases">
        <title>Genome mining of underrepresented organisms for secondary metabolites.</title>
        <authorList>
            <person name="D'Agostino P.M."/>
        </authorList>
    </citation>
    <scope>NUCLEOTIDE SEQUENCE [LARGE SCALE GENOMIC DNA]</scope>
    <source>
        <strain evidence="2">WS4403</strain>
    </source>
</reference>
<name>A0ABS4PDL3_9GAMM</name>
<proteinExistence type="predicted"/>
<protein>
    <submittedName>
        <fullName evidence="1">Uncharacterized protein</fullName>
    </submittedName>
</protein>
<dbReference type="Proteomes" id="UP001195624">
    <property type="component" value="Unassembled WGS sequence"/>
</dbReference>
<accession>A0ABS4PDL3</accession>
<sequence length="122" mass="14485">MFNYLKAMYHQSKIQAELKAQISEQITVNAICQHPESIEIIVFCSNNAYYRKRKDAAFLTTCSVLMRTLKDESVPMELRKTAWRLLNDRYQRIQLLQDYRTENFLLVADFEYALEEHGELVE</sequence>
<organism evidence="1 2">
    <name type="scientific">Winslowiella toletana</name>
    <dbReference type="NCBI Taxonomy" id="92490"/>
    <lineage>
        <taxon>Bacteria</taxon>
        <taxon>Pseudomonadati</taxon>
        <taxon>Pseudomonadota</taxon>
        <taxon>Gammaproteobacteria</taxon>
        <taxon>Enterobacterales</taxon>
        <taxon>Erwiniaceae</taxon>
        <taxon>Winslowiella</taxon>
    </lineage>
</organism>
<dbReference type="RefSeq" id="WP_017802583.1">
    <property type="nucleotide sequence ID" value="NZ_JAGGMQ010000001.1"/>
</dbReference>
<evidence type="ECO:0000313" key="2">
    <source>
        <dbReference type="Proteomes" id="UP001195624"/>
    </source>
</evidence>